<evidence type="ECO:0000313" key="2">
    <source>
        <dbReference type="Proteomes" id="UP000003327"/>
    </source>
</evidence>
<proteinExistence type="predicted"/>
<dbReference type="HOGENOM" id="CLU_3139312_0_0_10"/>
<name>C9MLM3_9BACT</name>
<protein>
    <submittedName>
        <fullName evidence="1">Uncharacterized protein</fullName>
    </submittedName>
</protein>
<organism evidence="1 2">
    <name type="scientific">Prevotella veroralis F0319</name>
    <dbReference type="NCBI Taxonomy" id="649761"/>
    <lineage>
        <taxon>Bacteria</taxon>
        <taxon>Pseudomonadati</taxon>
        <taxon>Bacteroidota</taxon>
        <taxon>Bacteroidia</taxon>
        <taxon>Bacteroidales</taxon>
        <taxon>Prevotellaceae</taxon>
        <taxon>Prevotella</taxon>
    </lineage>
</organism>
<dbReference type="Proteomes" id="UP000003327">
    <property type="component" value="Unassembled WGS sequence"/>
</dbReference>
<dbReference type="EMBL" id="ACVA01000013">
    <property type="protein sequence ID" value="EEX19557.1"/>
    <property type="molecule type" value="Genomic_DNA"/>
</dbReference>
<gene>
    <name evidence="1" type="ORF">HMPREF0973_00498</name>
</gene>
<dbReference type="STRING" id="649761.HMPREF0973_00498"/>
<accession>C9MLM3</accession>
<keyword evidence="2" id="KW-1185">Reference proteome</keyword>
<comment type="caution">
    <text evidence="1">The sequence shown here is derived from an EMBL/GenBank/DDBJ whole genome shotgun (WGS) entry which is preliminary data.</text>
</comment>
<reference evidence="1 2" key="1">
    <citation type="submission" date="2009-09" db="EMBL/GenBank/DDBJ databases">
        <authorList>
            <person name="Weinstock G."/>
            <person name="Sodergren E."/>
            <person name="Clifton S."/>
            <person name="Fulton L."/>
            <person name="Fulton B."/>
            <person name="Courtney L."/>
            <person name="Fronick C."/>
            <person name="Harrison M."/>
            <person name="Strong C."/>
            <person name="Farmer C."/>
            <person name="Delahaunty K."/>
            <person name="Markovic C."/>
            <person name="Hall O."/>
            <person name="Minx P."/>
            <person name="Tomlinson C."/>
            <person name="Mitreva M."/>
            <person name="Nelson J."/>
            <person name="Hou S."/>
            <person name="Wollam A."/>
            <person name="Pepin K.H."/>
            <person name="Johnson M."/>
            <person name="Bhonagiri V."/>
            <person name="Nash W.E."/>
            <person name="Warren W."/>
            <person name="Chinwalla A."/>
            <person name="Mardis E.R."/>
            <person name="Wilson R.K."/>
        </authorList>
    </citation>
    <scope>NUCLEOTIDE SEQUENCE [LARGE SCALE GENOMIC DNA]</scope>
    <source>
        <strain evidence="1 2">F0319</strain>
    </source>
</reference>
<dbReference type="AlphaFoldDB" id="C9MLM3"/>
<sequence length="49" mass="5859">MHQGEPLLTSRKRPLPMEKGVSLFAVFCSQLTRHNFFTHQPVYYYPIEY</sequence>
<evidence type="ECO:0000313" key="1">
    <source>
        <dbReference type="EMBL" id="EEX19557.1"/>
    </source>
</evidence>